<dbReference type="EMBL" id="HG807514">
    <property type="protein sequence ID" value="CDW60885.1"/>
    <property type="molecule type" value="Genomic_DNA"/>
</dbReference>
<dbReference type="Pfam" id="PF05856">
    <property type="entry name" value="ARPC4"/>
    <property type="match status" value="1"/>
</dbReference>
<name>A0A077ZQ52_TRITR</name>
<dbReference type="SUPFAM" id="SSF69645">
    <property type="entry name" value="Arp2/3 complex subunits"/>
    <property type="match status" value="1"/>
</dbReference>
<evidence type="ECO:0000313" key="6">
    <source>
        <dbReference type="EMBL" id="CDW60885.1"/>
    </source>
</evidence>
<evidence type="ECO:0000256" key="4">
    <source>
        <dbReference type="ARBA" id="ARBA00023203"/>
    </source>
</evidence>
<dbReference type="OrthoDB" id="336240at2759"/>
<evidence type="ECO:0000256" key="2">
    <source>
        <dbReference type="ARBA" id="ARBA00005919"/>
    </source>
</evidence>
<keyword evidence="3" id="KW-0963">Cytoplasm</keyword>
<keyword evidence="4" id="KW-0009">Actin-binding</keyword>
<comment type="subcellular location">
    <subcellularLocation>
        <location evidence="1">Cytoplasm</location>
        <location evidence="1">Cytoskeleton</location>
    </subcellularLocation>
</comment>
<dbReference type="Proteomes" id="UP000030665">
    <property type="component" value="Unassembled WGS sequence"/>
</dbReference>
<sequence>MLKHKLVDFVITFMEEIDREISELKLTLKARGRFIAEEFLKRVRDVAEGIIAKYYDTAHYATVTKAVTSMPFVCTRQCVRKGQRHVAKLVEQQQDCVNTCCREEFYSMLKDLLGE</sequence>
<dbReference type="AlphaFoldDB" id="A0A077ZQ52"/>
<evidence type="ECO:0000256" key="3">
    <source>
        <dbReference type="ARBA" id="ARBA00022490"/>
    </source>
</evidence>
<evidence type="ECO:0000313" key="7">
    <source>
        <dbReference type="Proteomes" id="UP000030665"/>
    </source>
</evidence>
<dbReference type="STRING" id="36087.A0A077ZQ52"/>
<keyword evidence="7" id="KW-1185">Reference proteome</keyword>
<dbReference type="InterPro" id="IPR034666">
    <property type="entry name" value="ARPC2/4"/>
</dbReference>
<dbReference type="GO" id="GO:0030041">
    <property type="term" value="P:actin filament polymerization"/>
    <property type="evidence" value="ECO:0007669"/>
    <property type="project" value="InterPro"/>
</dbReference>
<dbReference type="PANTHER" id="PTHR22629">
    <property type="entry name" value="ARP2/3 COMPLEX 20 KD SUBUNIT"/>
    <property type="match status" value="1"/>
</dbReference>
<protein>
    <submittedName>
        <fullName evidence="6">ARPC4 domain containing protein</fullName>
    </submittedName>
</protein>
<dbReference type="InterPro" id="IPR008384">
    <property type="entry name" value="ARPC4"/>
</dbReference>
<keyword evidence="5" id="KW-0206">Cytoskeleton</keyword>
<comment type="similarity">
    <text evidence="2">Belongs to the ARPC4 family.</text>
</comment>
<dbReference type="GO" id="GO:0051015">
    <property type="term" value="F:actin filament binding"/>
    <property type="evidence" value="ECO:0007669"/>
    <property type="project" value="TreeGrafter"/>
</dbReference>
<reference evidence="6" key="2">
    <citation type="submission" date="2014-03" db="EMBL/GenBank/DDBJ databases">
        <title>The whipworm genome and dual-species transcriptomics of an intimate host-pathogen interaction.</title>
        <authorList>
            <person name="Foth B.J."/>
            <person name="Tsai I.J."/>
            <person name="Reid A.J."/>
            <person name="Bancroft A.J."/>
            <person name="Nichol S."/>
            <person name="Tracey A."/>
            <person name="Holroyd N."/>
            <person name="Cotton J.A."/>
            <person name="Stanley E.J."/>
            <person name="Zarowiecki M."/>
            <person name="Liu J.Z."/>
            <person name="Huckvale T."/>
            <person name="Cooper P.J."/>
            <person name="Grencis R.K."/>
            <person name="Berriman M."/>
        </authorList>
    </citation>
    <scope>NUCLEOTIDE SEQUENCE [LARGE SCALE GENOMIC DNA]</scope>
</reference>
<reference evidence="6" key="1">
    <citation type="submission" date="2014-01" db="EMBL/GenBank/DDBJ databases">
        <authorList>
            <person name="Aslett M."/>
        </authorList>
    </citation>
    <scope>NUCLEOTIDE SEQUENCE</scope>
</reference>
<proteinExistence type="inferred from homology"/>
<organism evidence="6 7">
    <name type="scientific">Trichuris trichiura</name>
    <name type="common">Whipworm</name>
    <name type="synonym">Trichocephalus trichiurus</name>
    <dbReference type="NCBI Taxonomy" id="36087"/>
    <lineage>
        <taxon>Eukaryota</taxon>
        <taxon>Metazoa</taxon>
        <taxon>Ecdysozoa</taxon>
        <taxon>Nematoda</taxon>
        <taxon>Enoplea</taxon>
        <taxon>Dorylaimia</taxon>
        <taxon>Trichinellida</taxon>
        <taxon>Trichuridae</taxon>
        <taxon>Trichuris</taxon>
    </lineage>
</organism>
<dbReference type="PANTHER" id="PTHR22629:SF0">
    <property type="entry name" value="ACTIN-RELATED PROTEIN 2_3 COMPLEX SUBUNIT 4"/>
    <property type="match status" value="1"/>
</dbReference>
<dbReference type="GO" id="GO:0034314">
    <property type="term" value="P:Arp2/3 complex-mediated actin nucleation"/>
    <property type="evidence" value="ECO:0007669"/>
    <property type="project" value="InterPro"/>
</dbReference>
<evidence type="ECO:0000256" key="5">
    <source>
        <dbReference type="ARBA" id="ARBA00023212"/>
    </source>
</evidence>
<dbReference type="Gene3D" id="3.30.1460.20">
    <property type="match status" value="1"/>
</dbReference>
<gene>
    <name evidence="6" type="ORF">TTRE_0000928901</name>
</gene>
<dbReference type="GO" id="GO:0005885">
    <property type="term" value="C:Arp2/3 protein complex"/>
    <property type="evidence" value="ECO:0007669"/>
    <property type="project" value="InterPro"/>
</dbReference>
<accession>A0A077ZQ52</accession>
<evidence type="ECO:0000256" key="1">
    <source>
        <dbReference type="ARBA" id="ARBA00004245"/>
    </source>
</evidence>